<gene>
    <name evidence="1" type="ORF">PLOB_00008424</name>
</gene>
<feature type="non-terminal residue" evidence="1">
    <location>
        <position position="179"/>
    </location>
</feature>
<comment type="caution">
    <text evidence="1">The sequence shown here is derived from an EMBL/GenBank/DDBJ whole genome shotgun (WGS) entry which is preliminary data.</text>
</comment>
<sequence length="179" mass="20638">MRTTPFSIFSGQTRDRGDHFKVVGLKNLARHLGLVLHLPWVQGLNILKTFQFSFGGEKSQEEVHPATGVTDRYSVCDHFHEKNLSSAPDIPRRVMLVPELKTVINTEVEEQLHNNINRSNYTFHMMLPGNHLFMMRHKIHLSNTHIDKVYRRKLEKAIRSYTGMAKGLQHDTSGILLLQ</sequence>
<evidence type="ECO:0000313" key="2">
    <source>
        <dbReference type="Proteomes" id="UP001159405"/>
    </source>
</evidence>
<accession>A0ABN8N9L4</accession>
<dbReference type="PANTHER" id="PTHR17609:SF3">
    <property type="entry name" value="SAP DOMAIN-CONTAINING PROTEIN"/>
    <property type="match status" value="1"/>
</dbReference>
<keyword evidence="2" id="KW-1185">Reference proteome</keyword>
<dbReference type="PANTHER" id="PTHR17609">
    <property type="entry name" value="HMG DOMAIN-CONTAINING PROTEIN 3"/>
    <property type="match status" value="1"/>
</dbReference>
<reference evidence="1 2" key="1">
    <citation type="submission" date="2022-05" db="EMBL/GenBank/DDBJ databases">
        <authorList>
            <consortium name="Genoscope - CEA"/>
            <person name="William W."/>
        </authorList>
    </citation>
    <scope>NUCLEOTIDE SEQUENCE [LARGE SCALE GENOMIC DNA]</scope>
</reference>
<dbReference type="InterPro" id="IPR039598">
    <property type="entry name" value="HMGXB3"/>
</dbReference>
<protein>
    <submittedName>
        <fullName evidence="1">Uncharacterized protein</fullName>
    </submittedName>
</protein>
<proteinExistence type="predicted"/>
<dbReference type="Proteomes" id="UP001159405">
    <property type="component" value="Unassembled WGS sequence"/>
</dbReference>
<name>A0ABN8N9L4_9CNID</name>
<organism evidence="1 2">
    <name type="scientific">Porites lobata</name>
    <dbReference type="NCBI Taxonomy" id="104759"/>
    <lineage>
        <taxon>Eukaryota</taxon>
        <taxon>Metazoa</taxon>
        <taxon>Cnidaria</taxon>
        <taxon>Anthozoa</taxon>
        <taxon>Hexacorallia</taxon>
        <taxon>Scleractinia</taxon>
        <taxon>Fungiina</taxon>
        <taxon>Poritidae</taxon>
        <taxon>Porites</taxon>
    </lineage>
</organism>
<dbReference type="EMBL" id="CALNXK010000014">
    <property type="protein sequence ID" value="CAH3046200.1"/>
    <property type="molecule type" value="Genomic_DNA"/>
</dbReference>
<evidence type="ECO:0000313" key="1">
    <source>
        <dbReference type="EMBL" id="CAH3046200.1"/>
    </source>
</evidence>